<sequence length="101" mass="11173">MNEPAAAGAQLHMLTRGTASIRDDSQPLRSKRYIATMTLQAEGWILDVNAGGTFGPFSFAEEAFEWWVDHRDALPPSTWQPWRAGSSPPGIDEDWSGNDEP</sequence>
<feature type="region of interest" description="Disordered" evidence="1">
    <location>
        <begin position="76"/>
        <end position="101"/>
    </location>
</feature>
<evidence type="ECO:0000313" key="2">
    <source>
        <dbReference type="EMBL" id="OUE08974.1"/>
    </source>
</evidence>
<reference evidence="2 3" key="1">
    <citation type="submission" date="2016-08" db="EMBL/GenBank/DDBJ databases">
        <title>Genome sequence of Clavibacter michiganensis spp. strain CASJ009.</title>
        <authorList>
            <person name="Thapa S.P."/>
            <person name="Coaker G."/>
        </authorList>
    </citation>
    <scope>NUCLEOTIDE SEQUENCE [LARGE SCALE GENOMIC DNA]</scope>
    <source>
        <strain evidence="2">CASJ009</strain>
    </source>
</reference>
<feature type="compositionally biased region" description="Acidic residues" evidence="1">
    <location>
        <begin position="91"/>
        <end position="101"/>
    </location>
</feature>
<gene>
    <name evidence="2" type="ORF">CMsap09_08520</name>
</gene>
<evidence type="ECO:0000313" key="3">
    <source>
        <dbReference type="Proteomes" id="UP000195106"/>
    </source>
</evidence>
<protein>
    <submittedName>
        <fullName evidence="2">Uncharacterized protein</fullName>
    </submittedName>
</protein>
<comment type="caution">
    <text evidence="2">The sequence shown here is derived from an EMBL/GenBank/DDBJ whole genome shotgun (WGS) entry which is preliminary data.</text>
</comment>
<accession>A0A251XTR1</accession>
<dbReference type="Proteomes" id="UP000195106">
    <property type="component" value="Unassembled WGS sequence"/>
</dbReference>
<dbReference type="AlphaFoldDB" id="A0A251XTR1"/>
<proteinExistence type="predicted"/>
<organism evidence="2 3">
    <name type="scientific">Clavibacter michiganensis</name>
    <dbReference type="NCBI Taxonomy" id="28447"/>
    <lineage>
        <taxon>Bacteria</taxon>
        <taxon>Bacillati</taxon>
        <taxon>Actinomycetota</taxon>
        <taxon>Actinomycetes</taxon>
        <taxon>Micrococcales</taxon>
        <taxon>Microbacteriaceae</taxon>
        <taxon>Clavibacter</taxon>
    </lineage>
</organism>
<dbReference type="EMBL" id="MDHJ01000001">
    <property type="protein sequence ID" value="OUE08974.1"/>
    <property type="molecule type" value="Genomic_DNA"/>
</dbReference>
<evidence type="ECO:0000256" key="1">
    <source>
        <dbReference type="SAM" id="MobiDB-lite"/>
    </source>
</evidence>
<feature type="region of interest" description="Disordered" evidence="1">
    <location>
        <begin position="1"/>
        <end position="23"/>
    </location>
</feature>
<name>A0A251XTR1_9MICO</name>